<evidence type="ECO:0000256" key="2">
    <source>
        <dbReference type="ARBA" id="ARBA00023015"/>
    </source>
</evidence>
<dbReference type="PANTHER" id="PTHR47540:SF4">
    <property type="entry name" value="TRANSCRIPTION FACTOR RGLT"/>
    <property type="match status" value="1"/>
</dbReference>
<dbReference type="Pfam" id="PF00172">
    <property type="entry name" value="Zn_clus"/>
    <property type="match status" value="1"/>
</dbReference>
<gene>
    <name evidence="8" type="ORF">LTR82_016215</name>
    <name evidence="9" type="ORF">LTR91_007675</name>
</gene>
<reference evidence="8" key="1">
    <citation type="submission" date="2021-12" db="EMBL/GenBank/DDBJ databases">
        <title>Black yeast isolated from Biological Soil Crust.</title>
        <authorList>
            <person name="Kurbessoian T."/>
        </authorList>
    </citation>
    <scope>NUCLEOTIDE SEQUENCE</scope>
    <source>
        <strain evidence="8">CCFEE 5208</strain>
    </source>
</reference>
<dbReference type="InterPro" id="IPR036864">
    <property type="entry name" value="Zn2-C6_fun-type_DNA-bd_sf"/>
</dbReference>
<proteinExistence type="predicted"/>
<dbReference type="PROSITE" id="PS50048">
    <property type="entry name" value="ZN2_CY6_FUNGAL_2"/>
    <property type="match status" value="1"/>
</dbReference>
<comment type="subcellular location">
    <subcellularLocation>
        <location evidence="1">Nucleus</location>
    </subcellularLocation>
</comment>
<dbReference type="AlphaFoldDB" id="A0AAN6QVL7"/>
<dbReference type="GO" id="GO:0000981">
    <property type="term" value="F:DNA-binding transcription factor activity, RNA polymerase II-specific"/>
    <property type="evidence" value="ECO:0007669"/>
    <property type="project" value="InterPro"/>
</dbReference>
<dbReference type="GO" id="GO:0005634">
    <property type="term" value="C:nucleus"/>
    <property type="evidence" value="ECO:0007669"/>
    <property type="project" value="UniProtKB-SubCell"/>
</dbReference>
<dbReference type="Gene3D" id="4.10.240.10">
    <property type="entry name" value="Zn(2)-C6 fungal-type DNA-binding domain"/>
    <property type="match status" value="1"/>
</dbReference>
<evidence type="ECO:0000313" key="10">
    <source>
        <dbReference type="Proteomes" id="UP001175353"/>
    </source>
</evidence>
<dbReference type="Proteomes" id="UP001168146">
    <property type="component" value="Unassembled WGS sequence"/>
</dbReference>
<dbReference type="GO" id="GO:0045944">
    <property type="term" value="P:positive regulation of transcription by RNA polymerase II"/>
    <property type="evidence" value="ECO:0007669"/>
    <property type="project" value="TreeGrafter"/>
</dbReference>
<keyword evidence="10" id="KW-1185">Reference proteome</keyword>
<dbReference type="SUPFAM" id="SSF57701">
    <property type="entry name" value="Zn2/Cys6 DNA-binding domain"/>
    <property type="match status" value="1"/>
</dbReference>
<evidence type="ECO:0000256" key="3">
    <source>
        <dbReference type="ARBA" id="ARBA00023125"/>
    </source>
</evidence>
<dbReference type="PROSITE" id="PS00463">
    <property type="entry name" value="ZN2_CY6_FUNGAL_1"/>
    <property type="match status" value="1"/>
</dbReference>
<feature type="region of interest" description="Disordered" evidence="6">
    <location>
        <begin position="63"/>
        <end position="87"/>
    </location>
</feature>
<dbReference type="InterPro" id="IPR001138">
    <property type="entry name" value="Zn2Cys6_DnaBD"/>
</dbReference>
<organism evidence="9 10">
    <name type="scientific">Friedmanniomyces endolithicus</name>
    <dbReference type="NCBI Taxonomy" id="329885"/>
    <lineage>
        <taxon>Eukaryota</taxon>
        <taxon>Fungi</taxon>
        <taxon>Dikarya</taxon>
        <taxon>Ascomycota</taxon>
        <taxon>Pezizomycotina</taxon>
        <taxon>Dothideomycetes</taxon>
        <taxon>Dothideomycetidae</taxon>
        <taxon>Mycosphaerellales</taxon>
        <taxon>Teratosphaeriaceae</taxon>
        <taxon>Friedmanniomyces</taxon>
    </lineage>
</organism>
<keyword evidence="4" id="KW-0804">Transcription</keyword>
<evidence type="ECO:0000256" key="5">
    <source>
        <dbReference type="ARBA" id="ARBA00023242"/>
    </source>
</evidence>
<sequence>MARLEKGTVNQPPPQPHLLGTKRRAACDECREKKLRCTGEQPACARCARESVACVYSAQKRMGRPRKRRRVERGGEEEDKSLAARRTGGVRPGVWDAIAASTTETAVVGLSSGETGGDVPDDFLLTSGEGLQPWEQSTEWIVPSEYAIPGLIPDSASNSPPNNNLPTEIQPSHITSSLETHASNAHLLLETCLEPQDDDFLPGLFGPPTLPTCACLSTLYLTLSTLQSMAPSFPFPSSLHPLREAMRTASEVLSCPLCPTKFLSAVQNMQLVGTLLVSIAERFGKVLEAITREAARAGRGGQVKGFRVADLETLHTGGIGCRAGFSVSLSADEWRVMSKKVVRAEVLGPSEGSGCGTTFVGVVEQMENRSEYWHHQEMPLDFPRDAEGRPLGGKNLPKEDHLCLKLCACSRKLIATYDWS</sequence>
<evidence type="ECO:0000256" key="4">
    <source>
        <dbReference type="ARBA" id="ARBA00023163"/>
    </source>
</evidence>
<dbReference type="EMBL" id="JASUXU010000100">
    <property type="protein sequence ID" value="KAK0306888.1"/>
    <property type="molecule type" value="Genomic_DNA"/>
</dbReference>
<keyword evidence="2" id="KW-0805">Transcription regulation</keyword>
<comment type="caution">
    <text evidence="9">The sequence shown here is derived from an EMBL/GenBank/DDBJ whole genome shotgun (WGS) entry which is preliminary data.</text>
</comment>
<dbReference type="GO" id="GO:0008270">
    <property type="term" value="F:zinc ion binding"/>
    <property type="evidence" value="ECO:0007669"/>
    <property type="project" value="InterPro"/>
</dbReference>
<keyword evidence="5" id="KW-0539">Nucleus</keyword>
<evidence type="ECO:0000313" key="9">
    <source>
        <dbReference type="EMBL" id="KAK0994302.1"/>
    </source>
</evidence>
<accession>A0AAN6QVL7</accession>
<protein>
    <recommendedName>
        <fullName evidence="7">Zn(2)-C6 fungal-type domain-containing protein</fullName>
    </recommendedName>
</protein>
<dbReference type="CDD" id="cd00067">
    <property type="entry name" value="GAL4"/>
    <property type="match status" value="1"/>
</dbReference>
<dbReference type="PRINTS" id="PR00755">
    <property type="entry name" value="AFLATOXINBRP"/>
</dbReference>
<evidence type="ECO:0000313" key="8">
    <source>
        <dbReference type="EMBL" id="KAK0306888.1"/>
    </source>
</evidence>
<reference evidence="9" key="2">
    <citation type="submission" date="2023-06" db="EMBL/GenBank/DDBJ databases">
        <title>Black Yeasts Isolated from many extreme environments.</title>
        <authorList>
            <person name="Coleine C."/>
            <person name="Stajich J.E."/>
            <person name="Selbmann L."/>
        </authorList>
    </citation>
    <scope>NUCLEOTIDE SEQUENCE</scope>
    <source>
        <strain evidence="9">CCFEE 5200</strain>
    </source>
</reference>
<dbReference type="EMBL" id="JAUJLE010000056">
    <property type="protein sequence ID" value="KAK0994302.1"/>
    <property type="molecule type" value="Genomic_DNA"/>
</dbReference>
<dbReference type="PANTHER" id="PTHR47540">
    <property type="entry name" value="THIAMINE REPRESSIBLE GENES REGULATORY PROTEIN THI5"/>
    <property type="match status" value="1"/>
</dbReference>
<evidence type="ECO:0000256" key="6">
    <source>
        <dbReference type="SAM" id="MobiDB-lite"/>
    </source>
</evidence>
<dbReference type="GO" id="GO:0043565">
    <property type="term" value="F:sequence-specific DNA binding"/>
    <property type="evidence" value="ECO:0007669"/>
    <property type="project" value="TreeGrafter"/>
</dbReference>
<dbReference type="SMART" id="SM00066">
    <property type="entry name" value="GAL4"/>
    <property type="match status" value="1"/>
</dbReference>
<feature type="domain" description="Zn(2)-C6 fungal-type" evidence="7">
    <location>
        <begin position="26"/>
        <end position="56"/>
    </location>
</feature>
<dbReference type="Proteomes" id="UP001175353">
    <property type="component" value="Unassembled WGS sequence"/>
</dbReference>
<evidence type="ECO:0000256" key="1">
    <source>
        <dbReference type="ARBA" id="ARBA00004123"/>
    </source>
</evidence>
<feature type="region of interest" description="Disordered" evidence="6">
    <location>
        <begin position="1"/>
        <end position="20"/>
    </location>
</feature>
<dbReference type="InterPro" id="IPR051711">
    <property type="entry name" value="Stress_Response_Reg"/>
</dbReference>
<name>A0AAN6QVL7_9PEZI</name>
<evidence type="ECO:0000259" key="7">
    <source>
        <dbReference type="PROSITE" id="PS50048"/>
    </source>
</evidence>
<keyword evidence="3" id="KW-0238">DNA-binding</keyword>